<dbReference type="AlphaFoldDB" id="A0A4C1YGM2"/>
<protein>
    <submittedName>
        <fullName evidence="1">Uncharacterized protein</fullName>
    </submittedName>
</protein>
<organism evidence="1 2">
    <name type="scientific">Eumeta variegata</name>
    <name type="common">Bagworm moth</name>
    <name type="synonym">Eumeta japonica</name>
    <dbReference type="NCBI Taxonomy" id="151549"/>
    <lineage>
        <taxon>Eukaryota</taxon>
        <taxon>Metazoa</taxon>
        <taxon>Ecdysozoa</taxon>
        <taxon>Arthropoda</taxon>
        <taxon>Hexapoda</taxon>
        <taxon>Insecta</taxon>
        <taxon>Pterygota</taxon>
        <taxon>Neoptera</taxon>
        <taxon>Endopterygota</taxon>
        <taxon>Lepidoptera</taxon>
        <taxon>Glossata</taxon>
        <taxon>Ditrysia</taxon>
        <taxon>Tineoidea</taxon>
        <taxon>Psychidae</taxon>
        <taxon>Oiketicinae</taxon>
        <taxon>Eumeta</taxon>
    </lineage>
</organism>
<name>A0A4C1YGM2_EUMVA</name>
<sequence length="88" mass="10103">MPKVANEISPRYTRGRYRARTRLRDGFLAATASFNKERKSSKAKLNTRHIGFTGEFKAIYIIEHLMAAVKDLYAAVPKHAKELNYKFA</sequence>
<dbReference type="EMBL" id="BGZK01001193">
    <property type="protein sequence ID" value="GBP73952.1"/>
    <property type="molecule type" value="Genomic_DNA"/>
</dbReference>
<reference evidence="1 2" key="1">
    <citation type="journal article" date="2019" name="Commun. Biol.">
        <title>The bagworm genome reveals a unique fibroin gene that provides high tensile strength.</title>
        <authorList>
            <person name="Kono N."/>
            <person name="Nakamura H."/>
            <person name="Ohtoshi R."/>
            <person name="Tomita M."/>
            <person name="Numata K."/>
            <person name="Arakawa K."/>
        </authorList>
    </citation>
    <scope>NUCLEOTIDE SEQUENCE [LARGE SCALE GENOMIC DNA]</scope>
</reference>
<accession>A0A4C1YGM2</accession>
<dbReference type="OrthoDB" id="5984028at2759"/>
<evidence type="ECO:0000313" key="1">
    <source>
        <dbReference type="EMBL" id="GBP73952.1"/>
    </source>
</evidence>
<comment type="caution">
    <text evidence="1">The sequence shown here is derived from an EMBL/GenBank/DDBJ whole genome shotgun (WGS) entry which is preliminary data.</text>
</comment>
<gene>
    <name evidence="1" type="ORF">EVAR_56110_1</name>
</gene>
<keyword evidence="2" id="KW-1185">Reference proteome</keyword>
<dbReference type="Proteomes" id="UP000299102">
    <property type="component" value="Unassembled WGS sequence"/>
</dbReference>
<evidence type="ECO:0000313" key="2">
    <source>
        <dbReference type="Proteomes" id="UP000299102"/>
    </source>
</evidence>
<proteinExistence type="predicted"/>